<evidence type="ECO:0008006" key="3">
    <source>
        <dbReference type="Google" id="ProtNLM"/>
    </source>
</evidence>
<organism evidence="1 2">
    <name type="scientific">Paenibacillus agricola</name>
    <dbReference type="NCBI Taxonomy" id="2716264"/>
    <lineage>
        <taxon>Bacteria</taxon>
        <taxon>Bacillati</taxon>
        <taxon>Bacillota</taxon>
        <taxon>Bacilli</taxon>
        <taxon>Bacillales</taxon>
        <taxon>Paenibacillaceae</taxon>
        <taxon>Paenibacillus</taxon>
    </lineage>
</organism>
<gene>
    <name evidence="1" type="ORF">G9U52_33585</name>
</gene>
<accession>A0ABX0JHG3</accession>
<dbReference type="EMBL" id="JAAOIW010000021">
    <property type="protein sequence ID" value="NHN34696.1"/>
    <property type="molecule type" value="Genomic_DNA"/>
</dbReference>
<evidence type="ECO:0000313" key="1">
    <source>
        <dbReference type="EMBL" id="NHN34696.1"/>
    </source>
</evidence>
<protein>
    <recommendedName>
        <fullName evidence="3">KAP-like P-loop domain-containing protein</fullName>
    </recommendedName>
</protein>
<dbReference type="Proteomes" id="UP001165962">
    <property type="component" value="Unassembled WGS sequence"/>
</dbReference>
<reference evidence="1" key="1">
    <citation type="submission" date="2020-03" db="EMBL/GenBank/DDBJ databases">
        <title>Draft sequencing of Paenibacilllus sp. S3N08.</title>
        <authorList>
            <person name="Kim D.-U."/>
        </authorList>
    </citation>
    <scope>NUCLEOTIDE SEQUENCE</scope>
    <source>
        <strain evidence="1">S3N08</strain>
    </source>
</reference>
<evidence type="ECO:0000313" key="2">
    <source>
        <dbReference type="Proteomes" id="UP001165962"/>
    </source>
</evidence>
<proteinExistence type="predicted"/>
<name>A0ABX0JHG3_9BACL</name>
<comment type="caution">
    <text evidence="1">The sequence shown here is derived from an EMBL/GenBank/DDBJ whole genome shotgun (WGS) entry which is preliminary data.</text>
</comment>
<keyword evidence="2" id="KW-1185">Reference proteome</keyword>
<sequence>MSFDPISMIPLRLGVDYIVCFDDLERISKKLEMEEILGLIESIALKSNVLIIANDEHIRENEKFRTFKEKVIDLSYTLSDIDMETVSNIVESNLNQPSLRNSVIQFFMSQQATNLRTLTKMINFVNEVSTVIDIDERISNLCCAIAAEDVLGTNLEELSKFSFGDKNSIYFKYTLSYELQSVITEIIYFYKFNKMDKKIIKSFLSPELRENQILLHDLQKAWLFNEDFIKDSFNNVKKQLGIKNYIFFETCEILIQIVFYLRFYNEKLSLNLGFQEIEESAKNAISYLVDVDRDIDKLLTLEIFRIHFAEHPNYAENLLEHYKQSIIHQKSKTDIEKFFDLYNQKKYKECQQVIKSNPIIISHIISSLEAIIHSNCDYDYLFLVTAVITYSKLDQNTKDIVKDKMNELKNLVTDKLIQSRIEMIMKNS</sequence>
<dbReference type="RefSeq" id="WP_166156104.1">
    <property type="nucleotide sequence ID" value="NZ_JAAOIW010000021.1"/>
</dbReference>